<dbReference type="InterPro" id="IPR007356">
    <property type="entry name" value="tRNA_m1G_MeTrfase_euk"/>
</dbReference>
<proteinExistence type="predicted"/>
<dbReference type="EMBL" id="JH159151">
    <property type="protein sequence ID" value="EGZ28278.1"/>
    <property type="molecule type" value="Genomic_DNA"/>
</dbReference>
<evidence type="ECO:0000256" key="5">
    <source>
        <dbReference type="ARBA" id="ARBA00048434"/>
    </source>
</evidence>
<dbReference type="GO" id="GO:0002939">
    <property type="term" value="P:tRNA N1-guanine methylation"/>
    <property type="evidence" value="ECO:0007669"/>
    <property type="project" value="TreeGrafter"/>
</dbReference>
<keyword evidence="4" id="KW-0949">S-adenosyl-L-methionine</keyword>
<accession>G4YPH6</accession>
<comment type="catalytic activity">
    <reaction evidence="5">
        <text>guanosine(9) in tRNA + S-adenosyl-L-methionine = N(1)-methylguanosine(9) in tRNA + S-adenosyl-L-homocysteine + H(+)</text>
        <dbReference type="Rhea" id="RHEA:43156"/>
        <dbReference type="Rhea" id="RHEA-COMP:10367"/>
        <dbReference type="Rhea" id="RHEA-COMP:10368"/>
        <dbReference type="ChEBI" id="CHEBI:15378"/>
        <dbReference type="ChEBI" id="CHEBI:57856"/>
        <dbReference type="ChEBI" id="CHEBI:59789"/>
        <dbReference type="ChEBI" id="CHEBI:73542"/>
        <dbReference type="ChEBI" id="CHEBI:74269"/>
        <dbReference type="EC" id="2.1.1.221"/>
    </reaction>
</comment>
<organism evidence="7 8">
    <name type="scientific">Phytophthora sojae (strain P6497)</name>
    <name type="common">Soybean stem and root rot agent</name>
    <name type="synonym">Phytophthora megasperma f. sp. glycines</name>
    <dbReference type="NCBI Taxonomy" id="1094619"/>
    <lineage>
        <taxon>Eukaryota</taxon>
        <taxon>Sar</taxon>
        <taxon>Stramenopiles</taxon>
        <taxon>Oomycota</taxon>
        <taxon>Peronosporomycetes</taxon>
        <taxon>Peronosporales</taxon>
        <taxon>Peronosporaceae</taxon>
        <taxon>Phytophthora</taxon>
    </lineage>
</organism>
<dbReference type="Proteomes" id="UP000002640">
    <property type="component" value="Unassembled WGS sequence"/>
</dbReference>
<dbReference type="SMR" id="G4YPH6"/>
<evidence type="ECO:0000256" key="4">
    <source>
        <dbReference type="ARBA" id="ARBA00022691"/>
    </source>
</evidence>
<evidence type="ECO:0000256" key="3">
    <source>
        <dbReference type="ARBA" id="ARBA00022679"/>
    </source>
</evidence>
<evidence type="ECO:0000256" key="2">
    <source>
        <dbReference type="ARBA" id="ARBA00022603"/>
    </source>
</evidence>
<dbReference type="Gene3D" id="3.40.1280.30">
    <property type="match status" value="1"/>
</dbReference>
<evidence type="ECO:0000259" key="6">
    <source>
        <dbReference type="PROSITE" id="PS51675"/>
    </source>
</evidence>
<name>G4YPH6_PHYSP</name>
<dbReference type="RefSeq" id="XP_009515553.1">
    <property type="nucleotide sequence ID" value="XM_009517258.1"/>
</dbReference>
<evidence type="ECO:0000256" key="1">
    <source>
        <dbReference type="ARBA" id="ARBA00012797"/>
    </source>
</evidence>
<dbReference type="OMA" id="MQRVEQY"/>
<reference evidence="7 8" key="1">
    <citation type="journal article" date="2006" name="Science">
        <title>Phytophthora genome sequences uncover evolutionary origins and mechanisms of pathogenesis.</title>
        <authorList>
            <person name="Tyler B.M."/>
            <person name="Tripathy S."/>
            <person name="Zhang X."/>
            <person name="Dehal P."/>
            <person name="Jiang R.H."/>
            <person name="Aerts A."/>
            <person name="Arredondo F.D."/>
            <person name="Baxter L."/>
            <person name="Bensasson D."/>
            <person name="Beynon J.L."/>
            <person name="Chapman J."/>
            <person name="Damasceno C.M."/>
            <person name="Dorrance A.E."/>
            <person name="Dou D."/>
            <person name="Dickerman A.W."/>
            <person name="Dubchak I.L."/>
            <person name="Garbelotto M."/>
            <person name="Gijzen M."/>
            <person name="Gordon S.G."/>
            <person name="Govers F."/>
            <person name="Grunwald N.J."/>
            <person name="Huang W."/>
            <person name="Ivors K.L."/>
            <person name="Jones R.W."/>
            <person name="Kamoun S."/>
            <person name="Krampis K."/>
            <person name="Lamour K.H."/>
            <person name="Lee M.K."/>
            <person name="McDonald W.H."/>
            <person name="Medina M."/>
            <person name="Meijer H.J."/>
            <person name="Nordberg E.K."/>
            <person name="Maclean D.J."/>
            <person name="Ospina-Giraldo M.D."/>
            <person name="Morris P.F."/>
            <person name="Phuntumart V."/>
            <person name="Putnam N.H."/>
            <person name="Rash S."/>
            <person name="Rose J.K."/>
            <person name="Sakihama Y."/>
            <person name="Salamov A.A."/>
            <person name="Savidor A."/>
            <person name="Scheuring C.F."/>
            <person name="Smith B.M."/>
            <person name="Sobral B.W."/>
            <person name="Terry A."/>
            <person name="Torto-Alalibo T.A."/>
            <person name="Win J."/>
            <person name="Xu Z."/>
            <person name="Zhang H."/>
            <person name="Grigoriev I.V."/>
            <person name="Rokhsar D.S."/>
            <person name="Boore J.L."/>
        </authorList>
    </citation>
    <scope>NUCLEOTIDE SEQUENCE [LARGE SCALE GENOMIC DNA]</scope>
    <source>
        <strain evidence="7 8">P6497</strain>
    </source>
</reference>
<dbReference type="EC" id="2.1.1.221" evidence="1"/>
<sequence length="247" mass="27905">MMRSKRRNHKDQRLQAKKLAKSQALAAERAEMTEEQKTELRERIRMQRVEQYQKLEEAQLRGVRVVVDLAFAVDQTSRERNSILKQLGCVFGYLKSCPLDNLVSLHLASCAQELAAVCAQHGALSWKIGRHEEPLEELYDADEIVYLSPDSDNVLETLDPACVYVVGGIVDRSVRKGQTMTKATERGVRTARLPLQEHFARSGARVRTHIMNLDSVIIALNEVANHGDWGRAFERSVPARITRCKGA</sequence>
<dbReference type="InterPro" id="IPR028564">
    <property type="entry name" value="MT_TRM10-typ"/>
</dbReference>
<dbReference type="PROSITE" id="PS51675">
    <property type="entry name" value="SAM_MT_TRM10"/>
    <property type="match status" value="1"/>
</dbReference>
<protein>
    <recommendedName>
        <fullName evidence="1">tRNA (guanine(9)-N(1))-methyltransferase</fullName>
        <ecNumber evidence="1">2.1.1.221</ecNumber>
    </recommendedName>
</protein>
<dbReference type="STRING" id="1094619.G4YPH6"/>
<dbReference type="GO" id="GO:0000049">
    <property type="term" value="F:tRNA binding"/>
    <property type="evidence" value="ECO:0007669"/>
    <property type="project" value="TreeGrafter"/>
</dbReference>
<keyword evidence="2" id="KW-0489">Methyltransferase</keyword>
<dbReference type="PANTHER" id="PTHR13563:SF13">
    <property type="entry name" value="TRNA METHYLTRANSFERASE 10 HOMOLOG A"/>
    <property type="match status" value="1"/>
</dbReference>
<keyword evidence="3" id="KW-0808">Transferase</keyword>
<dbReference type="GO" id="GO:0005634">
    <property type="term" value="C:nucleus"/>
    <property type="evidence" value="ECO:0007669"/>
    <property type="project" value="TreeGrafter"/>
</dbReference>
<dbReference type="AlphaFoldDB" id="G4YPH6"/>
<feature type="domain" description="SAM-dependent MTase TRM10-type" evidence="6">
    <location>
        <begin position="51"/>
        <end position="244"/>
    </location>
</feature>
<dbReference type="KEGG" id="psoj:PHYSODRAFT_466927"/>
<dbReference type="CDD" id="cd18089">
    <property type="entry name" value="SPOUT_Trm10-like"/>
    <property type="match status" value="1"/>
</dbReference>
<dbReference type="InParanoid" id="G4YPH6"/>
<dbReference type="GeneID" id="20653488"/>
<dbReference type="InterPro" id="IPR038459">
    <property type="entry name" value="MT_TRM10-typ_sf"/>
</dbReference>
<evidence type="ECO:0000313" key="8">
    <source>
        <dbReference type="Proteomes" id="UP000002640"/>
    </source>
</evidence>
<evidence type="ECO:0000313" key="7">
    <source>
        <dbReference type="EMBL" id="EGZ28278.1"/>
    </source>
</evidence>
<keyword evidence="8" id="KW-1185">Reference proteome</keyword>
<dbReference type="PANTHER" id="PTHR13563">
    <property type="entry name" value="TRNA (GUANINE-9-) METHYLTRANSFERASE"/>
    <property type="match status" value="1"/>
</dbReference>
<dbReference type="GO" id="GO:0052905">
    <property type="term" value="F:tRNA (guanosine(9)-N1)-methyltransferase activity"/>
    <property type="evidence" value="ECO:0007669"/>
    <property type="project" value="UniProtKB-EC"/>
</dbReference>
<gene>
    <name evidence="7" type="ORF">PHYSODRAFT_466927</name>
</gene>